<reference evidence="1" key="1">
    <citation type="submission" date="2022-10" db="EMBL/GenBank/DDBJ databases">
        <authorList>
            <person name="Chen Y."/>
            <person name="Dougan E. K."/>
            <person name="Chan C."/>
            <person name="Rhodes N."/>
            <person name="Thang M."/>
        </authorList>
    </citation>
    <scope>NUCLEOTIDE SEQUENCE</scope>
</reference>
<dbReference type="AlphaFoldDB" id="A0A9P1BYC7"/>
<protein>
    <submittedName>
        <fullName evidence="1">Uncharacterized protein</fullName>
    </submittedName>
</protein>
<evidence type="ECO:0000313" key="2">
    <source>
        <dbReference type="EMBL" id="CAL4769077.1"/>
    </source>
</evidence>
<comment type="caution">
    <text evidence="1">The sequence shown here is derived from an EMBL/GenBank/DDBJ whole genome shotgun (WGS) entry which is preliminary data.</text>
</comment>
<sequence length="219" mass="24410">MITEDGAKQLHGQTSCLLLQRCCHHMGGALIKILDGVTSAETCRERAHAAHSCFDNCDLALNVTASSSEDVTAFQTETFFHDIIKRWRSWCISGLVPVPDCCNGIACAVQNGTCRNSSLSLYIYISLALSLPIRRHAQRRLSNSNLYICLQFEDSIPFKVCQHAEAMLVIPVWKKAADHKETTEGQSGLTRRTKWASRSIYMYIQYVAESLYPGTCGKT</sequence>
<proteinExistence type="predicted"/>
<dbReference type="EMBL" id="CAMXCT010000658">
    <property type="protein sequence ID" value="CAI3981765.1"/>
    <property type="molecule type" value="Genomic_DNA"/>
</dbReference>
<dbReference type="Proteomes" id="UP001152797">
    <property type="component" value="Unassembled WGS sequence"/>
</dbReference>
<reference evidence="2 3" key="2">
    <citation type="submission" date="2024-05" db="EMBL/GenBank/DDBJ databases">
        <authorList>
            <person name="Chen Y."/>
            <person name="Shah S."/>
            <person name="Dougan E. K."/>
            <person name="Thang M."/>
            <person name="Chan C."/>
        </authorList>
    </citation>
    <scope>NUCLEOTIDE SEQUENCE [LARGE SCALE GENOMIC DNA]</scope>
</reference>
<evidence type="ECO:0000313" key="1">
    <source>
        <dbReference type="EMBL" id="CAI3981765.1"/>
    </source>
</evidence>
<gene>
    <name evidence="1" type="ORF">C1SCF055_LOCUS9525</name>
</gene>
<dbReference type="EMBL" id="CAMXCT030000658">
    <property type="protein sequence ID" value="CAL4769077.1"/>
    <property type="molecule type" value="Genomic_DNA"/>
</dbReference>
<keyword evidence="3" id="KW-1185">Reference proteome</keyword>
<name>A0A9P1BYC7_9DINO</name>
<evidence type="ECO:0000313" key="3">
    <source>
        <dbReference type="Proteomes" id="UP001152797"/>
    </source>
</evidence>
<organism evidence="1">
    <name type="scientific">Cladocopium goreaui</name>
    <dbReference type="NCBI Taxonomy" id="2562237"/>
    <lineage>
        <taxon>Eukaryota</taxon>
        <taxon>Sar</taxon>
        <taxon>Alveolata</taxon>
        <taxon>Dinophyceae</taxon>
        <taxon>Suessiales</taxon>
        <taxon>Symbiodiniaceae</taxon>
        <taxon>Cladocopium</taxon>
    </lineage>
</organism>
<accession>A0A9P1BYC7</accession>
<dbReference type="EMBL" id="CAMXCT020000658">
    <property type="protein sequence ID" value="CAL1135140.1"/>
    <property type="molecule type" value="Genomic_DNA"/>
</dbReference>